<sequence>MSPKPSPQILRLVIMSLYCISIHSAKVPASRDWLFADPPAKCLRQSPNLRRIGRGSRCPF</sequence>
<evidence type="ECO:0000313" key="3">
    <source>
        <dbReference type="Proteomes" id="UP000094385"/>
    </source>
</evidence>
<organism evidence="2 3">
    <name type="scientific">Lipomyces starkeyi NRRL Y-11557</name>
    <dbReference type="NCBI Taxonomy" id="675824"/>
    <lineage>
        <taxon>Eukaryota</taxon>
        <taxon>Fungi</taxon>
        <taxon>Dikarya</taxon>
        <taxon>Ascomycota</taxon>
        <taxon>Saccharomycotina</taxon>
        <taxon>Lipomycetes</taxon>
        <taxon>Lipomycetales</taxon>
        <taxon>Lipomycetaceae</taxon>
        <taxon>Lipomyces</taxon>
    </lineage>
</organism>
<keyword evidence="1" id="KW-0732">Signal</keyword>
<proteinExistence type="predicted"/>
<protein>
    <submittedName>
        <fullName evidence="2">Uncharacterized protein</fullName>
    </submittedName>
</protein>
<dbReference type="EMBL" id="KV454296">
    <property type="protein sequence ID" value="ODQ71979.1"/>
    <property type="molecule type" value="Genomic_DNA"/>
</dbReference>
<keyword evidence="3" id="KW-1185">Reference proteome</keyword>
<accession>A0A1E3Q2Q5</accession>
<evidence type="ECO:0000256" key="1">
    <source>
        <dbReference type="SAM" id="SignalP"/>
    </source>
</evidence>
<dbReference type="AlphaFoldDB" id="A0A1E3Q2Q5"/>
<dbReference type="Proteomes" id="UP000094385">
    <property type="component" value="Unassembled WGS sequence"/>
</dbReference>
<name>A0A1E3Q2Q5_LIPST</name>
<gene>
    <name evidence="2" type="ORF">LIPSTDRAFT_313881</name>
</gene>
<feature type="signal peptide" evidence="1">
    <location>
        <begin position="1"/>
        <end position="24"/>
    </location>
</feature>
<evidence type="ECO:0000313" key="2">
    <source>
        <dbReference type="EMBL" id="ODQ71979.1"/>
    </source>
</evidence>
<feature type="chain" id="PRO_5009134093" evidence="1">
    <location>
        <begin position="25"/>
        <end position="60"/>
    </location>
</feature>
<reference evidence="2 3" key="1">
    <citation type="journal article" date="2016" name="Proc. Natl. Acad. Sci. U.S.A.">
        <title>Comparative genomics of biotechnologically important yeasts.</title>
        <authorList>
            <person name="Riley R."/>
            <person name="Haridas S."/>
            <person name="Wolfe K.H."/>
            <person name="Lopes M.R."/>
            <person name="Hittinger C.T."/>
            <person name="Goeker M."/>
            <person name="Salamov A.A."/>
            <person name="Wisecaver J.H."/>
            <person name="Long T.M."/>
            <person name="Calvey C.H."/>
            <person name="Aerts A.L."/>
            <person name="Barry K.W."/>
            <person name="Choi C."/>
            <person name="Clum A."/>
            <person name="Coughlan A.Y."/>
            <person name="Deshpande S."/>
            <person name="Douglass A.P."/>
            <person name="Hanson S.J."/>
            <person name="Klenk H.-P."/>
            <person name="LaButti K.M."/>
            <person name="Lapidus A."/>
            <person name="Lindquist E.A."/>
            <person name="Lipzen A.M."/>
            <person name="Meier-Kolthoff J.P."/>
            <person name="Ohm R.A."/>
            <person name="Otillar R.P."/>
            <person name="Pangilinan J.L."/>
            <person name="Peng Y."/>
            <person name="Rokas A."/>
            <person name="Rosa C.A."/>
            <person name="Scheuner C."/>
            <person name="Sibirny A.A."/>
            <person name="Slot J.C."/>
            <person name="Stielow J.B."/>
            <person name="Sun H."/>
            <person name="Kurtzman C.P."/>
            <person name="Blackwell M."/>
            <person name="Grigoriev I.V."/>
            <person name="Jeffries T.W."/>
        </authorList>
    </citation>
    <scope>NUCLEOTIDE SEQUENCE [LARGE SCALE GENOMIC DNA]</scope>
    <source>
        <strain evidence="2 3">NRRL Y-11557</strain>
    </source>
</reference>